<sequence length="255" mass="28833">MTIKLLDDGTSYTKAHAHDWEDPNCTLKGRCTFYIKVDGIRAIRNKSGGVWSRNSNPLPHLAHLEFRDAEIFRGSWNETSSILGRIDPPAIPLTQENVYELSDGMVDERLYLGWANNPSNENLHKLMLKQLELGHEGLIVRCVDKKGRILWWKIVPYKYADVKITGFKEGTGALKGMCGSIQTAHGAAGSMVADCLQDVGVPKENLAIRQWLWANRHTLLGSIIQVRYREKTEAGKLRFPSLVRLRTDKSEESFD</sequence>
<evidence type="ECO:0000313" key="7">
    <source>
        <dbReference type="EMBL" id="AGV99246.1"/>
    </source>
</evidence>
<dbReference type="InterPro" id="IPR050326">
    <property type="entry name" value="NAD_dep_DNA_ligaseB"/>
</dbReference>
<dbReference type="OrthoDB" id="8253at10239"/>
<evidence type="ECO:0000259" key="6">
    <source>
        <dbReference type="Pfam" id="PF14743"/>
    </source>
</evidence>
<comment type="similarity">
    <text evidence="1">Belongs to the ATP-dependent DNA ligase family.</text>
</comment>
<dbReference type="Pfam" id="PF14743">
    <property type="entry name" value="DNA_ligase_OB_2"/>
    <property type="match status" value="1"/>
</dbReference>
<dbReference type="SUPFAM" id="SSF56091">
    <property type="entry name" value="DNA ligase/mRNA capping enzyme, catalytic domain"/>
    <property type="match status" value="1"/>
</dbReference>
<dbReference type="KEGG" id="vg:18938758"/>
<dbReference type="Proteomes" id="UP000019701">
    <property type="component" value="Segment"/>
</dbReference>
<dbReference type="PANTHER" id="PTHR47810:SF1">
    <property type="entry name" value="DNA LIGASE B"/>
    <property type="match status" value="1"/>
</dbReference>
<dbReference type="GO" id="GO:0006281">
    <property type="term" value="P:DNA repair"/>
    <property type="evidence" value="ECO:0007669"/>
    <property type="project" value="UniProtKB-KW"/>
</dbReference>
<organism evidence="7 8">
    <name type="scientific">Pectobacterium phage PM1</name>
    <dbReference type="NCBI Taxonomy" id="1399915"/>
    <lineage>
        <taxon>Viruses</taxon>
        <taxon>Duplodnaviria</taxon>
        <taxon>Heunggongvirae</taxon>
        <taxon>Uroviricota</taxon>
        <taxon>Caudoviricetes</taxon>
        <taxon>Chaseviridae</taxon>
        <taxon>Cleopatravirinae</taxon>
        <taxon>Suwonvirus</taxon>
        <taxon>Suwonvirus PM1</taxon>
    </lineage>
</organism>
<reference evidence="7 8" key="1">
    <citation type="journal article" date="2014" name="Arch. Virol.">
        <title>Complete genome sequence of the Pectobacterium carotovorum subsp. carotovorum virulent bacteriophage PM1.</title>
        <authorList>
            <person name="Lim J.A."/>
            <person name="Shin H."/>
            <person name="Lee D.H."/>
            <person name="Han S.W."/>
            <person name="Lee J.H."/>
            <person name="Ryu S."/>
            <person name="Heu S."/>
        </authorList>
    </citation>
    <scope>NUCLEOTIDE SEQUENCE [LARGE SCALE GENOMIC DNA]</scope>
</reference>
<evidence type="ECO:0000313" key="8">
    <source>
        <dbReference type="Proteomes" id="UP000019701"/>
    </source>
</evidence>
<keyword evidence="5" id="KW-0234">DNA repair</keyword>
<evidence type="ECO:0000256" key="1">
    <source>
        <dbReference type="ARBA" id="ARBA00007572"/>
    </source>
</evidence>
<keyword evidence="3" id="KW-0235">DNA replication</keyword>
<dbReference type="EMBL" id="KF534715">
    <property type="protein sequence ID" value="AGV99246.1"/>
    <property type="molecule type" value="Genomic_DNA"/>
</dbReference>
<feature type="domain" description="DNA ligase OB-like" evidence="6">
    <location>
        <begin position="216"/>
        <end position="246"/>
    </location>
</feature>
<dbReference type="GO" id="GO:0016874">
    <property type="term" value="F:ligase activity"/>
    <property type="evidence" value="ECO:0007669"/>
    <property type="project" value="UniProtKB-KW"/>
</dbReference>
<dbReference type="GeneID" id="18938758"/>
<name>X2CSV4_9CAUD</name>
<evidence type="ECO:0000256" key="3">
    <source>
        <dbReference type="ARBA" id="ARBA00022705"/>
    </source>
</evidence>
<dbReference type="SUPFAM" id="SSF50249">
    <property type="entry name" value="Nucleic acid-binding proteins"/>
    <property type="match status" value="1"/>
</dbReference>
<accession>X2CSV4</accession>
<evidence type="ECO:0000256" key="2">
    <source>
        <dbReference type="ARBA" id="ARBA00022598"/>
    </source>
</evidence>
<dbReference type="RefSeq" id="YP_009021807.1">
    <property type="nucleotide sequence ID" value="NC_023865.1"/>
</dbReference>
<dbReference type="InterPro" id="IPR029319">
    <property type="entry name" value="DNA_ligase_OB"/>
</dbReference>
<keyword evidence="8" id="KW-1185">Reference proteome</keyword>
<protein>
    <submittedName>
        <fullName evidence="7">Putative DNA ligase</fullName>
    </submittedName>
</protein>
<dbReference type="InterPro" id="IPR012340">
    <property type="entry name" value="NA-bd_OB-fold"/>
</dbReference>
<keyword evidence="4" id="KW-0227">DNA damage</keyword>
<keyword evidence="2 7" id="KW-0436">Ligase</keyword>
<dbReference type="GO" id="GO:0006260">
    <property type="term" value="P:DNA replication"/>
    <property type="evidence" value="ECO:0007669"/>
    <property type="project" value="UniProtKB-KW"/>
</dbReference>
<dbReference type="Gene3D" id="2.40.50.140">
    <property type="entry name" value="Nucleic acid-binding proteins"/>
    <property type="match status" value="1"/>
</dbReference>
<dbReference type="PANTHER" id="PTHR47810">
    <property type="entry name" value="DNA LIGASE"/>
    <property type="match status" value="1"/>
</dbReference>
<evidence type="ECO:0000256" key="4">
    <source>
        <dbReference type="ARBA" id="ARBA00022763"/>
    </source>
</evidence>
<gene>
    <name evidence="7" type="ORF">PM1_030</name>
</gene>
<proteinExistence type="inferred from homology"/>
<evidence type="ECO:0000256" key="5">
    <source>
        <dbReference type="ARBA" id="ARBA00023204"/>
    </source>
</evidence>